<evidence type="ECO:0000313" key="2">
    <source>
        <dbReference type="EMBL" id="MBB6335154.1"/>
    </source>
</evidence>
<dbReference type="PANTHER" id="PTHR46018:SF4">
    <property type="entry name" value="METALLO-HYDROLASE YHFI-RELATED"/>
    <property type="match status" value="1"/>
</dbReference>
<dbReference type="AlphaFoldDB" id="A0A923E3B8"/>
<dbReference type="CDD" id="cd07716">
    <property type="entry name" value="RNaseZ_short-form-like_MBL-fold"/>
    <property type="match status" value="1"/>
</dbReference>
<name>A0A923E3B8_9ACTO</name>
<dbReference type="InterPro" id="IPR001279">
    <property type="entry name" value="Metallo-B-lactamas"/>
</dbReference>
<protein>
    <submittedName>
        <fullName evidence="2">Ribonuclease BN (tRNA processing enzyme)</fullName>
    </submittedName>
</protein>
<dbReference type="Proteomes" id="UP000617426">
    <property type="component" value="Unassembled WGS sequence"/>
</dbReference>
<dbReference type="InterPro" id="IPR036866">
    <property type="entry name" value="RibonucZ/Hydroxyglut_hydro"/>
</dbReference>
<keyword evidence="3" id="KW-1185">Reference proteome</keyword>
<comment type="caution">
    <text evidence="2">The sequence shown here is derived from an EMBL/GenBank/DDBJ whole genome shotgun (WGS) entry which is preliminary data.</text>
</comment>
<gene>
    <name evidence="2" type="ORF">HD592_001719</name>
</gene>
<proteinExistence type="predicted"/>
<dbReference type="EMBL" id="JACHMK010000001">
    <property type="protein sequence ID" value="MBB6335154.1"/>
    <property type="molecule type" value="Genomic_DNA"/>
</dbReference>
<dbReference type="PANTHER" id="PTHR46018">
    <property type="entry name" value="ZINC PHOSPHODIESTERASE ELAC PROTEIN 1"/>
    <property type="match status" value="1"/>
</dbReference>
<dbReference type="Gene3D" id="3.60.15.10">
    <property type="entry name" value="Ribonuclease Z/Hydroxyacylglutathione hydrolase-like"/>
    <property type="match status" value="1"/>
</dbReference>
<dbReference type="RefSeq" id="WP_184453376.1">
    <property type="nucleotide sequence ID" value="NZ_JACHMK010000001.1"/>
</dbReference>
<dbReference type="SUPFAM" id="SSF56281">
    <property type="entry name" value="Metallo-hydrolase/oxidoreductase"/>
    <property type="match status" value="1"/>
</dbReference>
<evidence type="ECO:0000313" key="3">
    <source>
        <dbReference type="Proteomes" id="UP000617426"/>
    </source>
</evidence>
<reference evidence="2" key="1">
    <citation type="submission" date="2020-08" db="EMBL/GenBank/DDBJ databases">
        <title>Sequencing the genomes of 1000 actinobacteria strains.</title>
        <authorList>
            <person name="Klenk H.-P."/>
        </authorList>
    </citation>
    <scope>NUCLEOTIDE SEQUENCE</scope>
    <source>
        <strain evidence="2">DSM 10695</strain>
    </source>
</reference>
<feature type="domain" description="Metallo-beta-lactamase" evidence="1">
    <location>
        <begin position="58"/>
        <end position="233"/>
    </location>
</feature>
<accession>A0A923E3B8</accession>
<organism evidence="2 3">
    <name type="scientific">Schaalia hyovaginalis</name>
    <dbReference type="NCBI Taxonomy" id="29316"/>
    <lineage>
        <taxon>Bacteria</taxon>
        <taxon>Bacillati</taxon>
        <taxon>Actinomycetota</taxon>
        <taxon>Actinomycetes</taxon>
        <taxon>Actinomycetales</taxon>
        <taxon>Actinomycetaceae</taxon>
        <taxon>Schaalia</taxon>
    </lineage>
</organism>
<dbReference type="GO" id="GO:0042781">
    <property type="term" value="F:3'-tRNA processing endoribonuclease activity"/>
    <property type="evidence" value="ECO:0007669"/>
    <property type="project" value="TreeGrafter"/>
</dbReference>
<sequence length="269" mass="28962">MRLTIIGSTGSMSGPASPASCYLVQSEGADPQTGGMRTWNVALELGPGSFGALWRHIDPRDLDAVVLSHTHADHMGDIISLQVHRRWGPGADLGPLLLAGPVGTVERIRQIDGTRLPDDYSGEFTILTVRAGTPYRVGPMTFTPFPGVHTIESFGTRIEGPAEGDPDSRVSLFFTGDTDEAPAILEGARGVDLLLSEVGFTQADEVRGIHMDGVRAGRLAREASVGRLVATHIQPWTDREVVERELRSEWSGPLDFADADRVFALGPRS</sequence>
<evidence type="ECO:0000259" key="1">
    <source>
        <dbReference type="Pfam" id="PF12706"/>
    </source>
</evidence>
<dbReference type="Pfam" id="PF12706">
    <property type="entry name" value="Lactamase_B_2"/>
    <property type="match status" value="1"/>
</dbReference>